<evidence type="ECO:0000259" key="1">
    <source>
        <dbReference type="PROSITE" id="PS50181"/>
    </source>
</evidence>
<dbReference type="SUPFAM" id="SSF81383">
    <property type="entry name" value="F-box domain"/>
    <property type="match status" value="1"/>
</dbReference>
<evidence type="ECO:0000313" key="3">
    <source>
        <dbReference type="Proteomes" id="UP001054857"/>
    </source>
</evidence>
<dbReference type="Pfam" id="PF12937">
    <property type="entry name" value="F-box-like"/>
    <property type="match status" value="1"/>
</dbReference>
<gene>
    <name evidence="2" type="ORF">Agub_g5335</name>
</gene>
<dbReference type="InterPro" id="IPR001810">
    <property type="entry name" value="F-box_dom"/>
</dbReference>
<dbReference type="Proteomes" id="UP001054857">
    <property type="component" value="Unassembled WGS sequence"/>
</dbReference>
<dbReference type="PANTHER" id="PTHR12874">
    <property type="entry name" value="F-BOX ONLY PROTEIN 48-RELATED"/>
    <property type="match status" value="1"/>
</dbReference>
<reference evidence="2 3" key="1">
    <citation type="journal article" date="2021" name="Sci. Rep.">
        <title>Genome sequencing of the multicellular alga Astrephomene provides insights into convergent evolution of germ-soma differentiation.</title>
        <authorList>
            <person name="Yamashita S."/>
            <person name="Yamamoto K."/>
            <person name="Matsuzaki R."/>
            <person name="Suzuki S."/>
            <person name="Yamaguchi H."/>
            <person name="Hirooka S."/>
            <person name="Minakuchi Y."/>
            <person name="Miyagishima S."/>
            <person name="Kawachi M."/>
            <person name="Toyoda A."/>
            <person name="Nozaki H."/>
        </authorList>
    </citation>
    <scope>NUCLEOTIDE SEQUENCE [LARGE SCALE GENOMIC DNA]</scope>
    <source>
        <strain evidence="2 3">NIES-4017</strain>
    </source>
</reference>
<name>A0AAD3HKY4_9CHLO</name>
<dbReference type="EMBL" id="BMAR01000007">
    <property type="protein sequence ID" value="GFR44165.1"/>
    <property type="molecule type" value="Genomic_DNA"/>
</dbReference>
<keyword evidence="3" id="KW-1185">Reference proteome</keyword>
<organism evidence="2 3">
    <name type="scientific">Astrephomene gubernaculifera</name>
    <dbReference type="NCBI Taxonomy" id="47775"/>
    <lineage>
        <taxon>Eukaryota</taxon>
        <taxon>Viridiplantae</taxon>
        <taxon>Chlorophyta</taxon>
        <taxon>core chlorophytes</taxon>
        <taxon>Chlorophyceae</taxon>
        <taxon>CS clade</taxon>
        <taxon>Chlamydomonadales</taxon>
        <taxon>Astrephomenaceae</taxon>
        <taxon>Astrephomene</taxon>
    </lineage>
</organism>
<proteinExistence type="predicted"/>
<dbReference type="GO" id="GO:0031146">
    <property type="term" value="P:SCF-dependent proteasomal ubiquitin-dependent protein catabolic process"/>
    <property type="evidence" value="ECO:0007669"/>
    <property type="project" value="TreeGrafter"/>
</dbReference>
<accession>A0AAD3HKY4</accession>
<dbReference type="AlphaFoldDB" id="A0AAD3HKY4"/>
<dbReference type="InterPro" id="IPR036047">
    <property type="entry name" value="F-box-like_dom_sf"/>
</dbReference>
<protein>
    <recommendedName>
        <fullName evidence="1">F-box domain-containing protein</fullName>
    </recommendedName>
</protein>
<comment type="caution">
    <text evidence="2">The sequence shown here is derived from an EMBL/GenBank/DDBJ whole genome shotgun (WGS) entry which is preliminary data.</text>
</comment>
<dbReference type="GO" id="GO:0019005">
    <property type="term" value="C:SCF ubiquitin ligase complex"/>
    <property type="evidence" value="ECO:0007669"/>
    <property type="project" value="TreeGrafter"/>
</dbReference>
<dbReference type="PANTHER" id="PTHR12874:SF9">
    <property type="entry name" value="F-BOX ONLY PROTEIN 48"/>
    <property type="match status" value="1"/>
</dbReference>
<dbReference type="Gene3D" id="1.20.1280.50">
    <property type="match status" value="1"/>
</dbReference>
<dbReference type="PROSITE" id="PS50181">
    <property type="entry name" value="FBOX"/>
    <property type="match status" value="1"/>
</dbReference>
<dbReference type="SMART" id="SM00256">
    <property type="entry name" value="FBOX"/>
    <property type="match status" value="1"/>
</dbReference>
<feature type="domain" description="F-box" evidence="1">
    <location>
        <begin position="21"/>
        <end position="68"/>
    </location>
</feature>
<dbReference type="GO" id="GO:0005737">
    <property type="term" value="C:cytoplasm"/>
    <property type="evidence" value="ECO:0007669"/>
    <property type="project" value="TreeGrafter"/>
</dbReference>
<sequence>MGGQIIVHPMFVHTLHAGPEVRTLEEVPQDVLELIASRVRTAQELCVLQCVSKRCREAASADELWKRLCMTRFAVPSSCSPPSWQQLYRFNYEFLYKVLLSRSSEQLSSGFSRSGSRFVGIGIAINA</sequence>
<evidence type="ECO:0000313" key="2">
    <source>
        <dbReference type="EMBL" id="GFR44165.1"/>
    </source>
</evidence>